<keyword evidence="1" id="KW-0472">Membrane</keyword>
<dbReference type="InterPro" id="IPR022134">
    <property type="entry name" value="DUF3667"/>
</dbReference>
<name>A0A3D9HIW7_9FLAO</name>
<dbReference type="OrthoDB" id="1143019at2"/>
<comment type="caution">
    <text evidence="2">The sequence shown here is derived from an EMBL/GenBank/DDBJ whole genome shotgun (WGS) entry which is preliminary data.</text>
</comment>
<proteinExistence type="predicted"/>
<feature type="transmembrane region" description="Helical" evidence="1">
    <location>
        <begin position="267"/>
        <end position="291"/>
    </location>
</feature>
<dbReference type="Pfam" id="PF12412">
    <property type="entry name" value="DUF3667"/>
    <property type="match status" value="1"/>
</dbReference>
<evidence type="ECO:0000313" key="3">
    <source>
        <dbReference type="Proteomes" id="UP000256629"/>
    </source>
</evidence>
<feature type="transmembrane region" description="Helical" evidence="1">
    <location>
        <begin position="84"/>
        <end position="103"/>
    </location>
</feature>
<feature type="transmembrane region" description="Helical" evidence="1">
    <location>
        <begin position="237"/>
        <end position="261"/>
    </location>
</feature>
<protein>
    <submittedName>
        <fullName evidence="2">Uncharacterized protein DUF3667</fullName>
    </submittedName>
</protein>
<evidence type="ECO:0000313" key="2">
    <source>
        <dbReference type="EMBL" id="RED49403.1"/>
    </source>
</evidence>
<evidence type="ECO:0000256" key="1">
    <source>
        <dbReference type="SAM" id="Phobius"/>
    </source>
</evidence>
<keyword evidence="3" id="KW-1185">Reference proteome</keyword>
<reference evidence="2 3" key="1">
    <citation type="submission" date="2018-07" db="EMBL/GenBank/DDBJ databases">
        <title>Genomic Encyclopedia of Type Strains, Phase III (KMG-III): the genomes of soil and plant-associated and newly described type strains.</title>
        <authorList>
            <person name="Whitman W."/>
        </authorList>
    </citation>
    <scope>NUCLEOTIDE SEQUENCE [LARGE SCALE GENOMIC DNA]</scope>
    <source>
        <strain evidence="2 3">CECT 8487</strain>
    </source>
</reference>
<keyword evidence="1" id="KW-0812">Transmembrane</keyword>
<feature type="transmembrane region" description="Helical" evidence="1">
    <location>
        <begin position="333"/>
        <end position="358"/>
    </location>
</feature>
<organism evidence="2 3">
    <name type="scientific">Seonamhaeicola aphaedonensis</name>
    <dbReference type="NCBI Taxonomy" id="1461338"/>
    <lineage>
        <taxon>Bacteria</taxon>
        <taxon>Pseudomonadati</taxon>
        <taxon>Bacteroidota</taxon>
        <taxon>Flavobacteriia</taxon>
        <taxon>Flavobacteriales</taxon>
        <taxon>Flavobacteriaceae</taxon>
    </lineage>
</organism>
<accession>A0A3D9HIW7</accession>
<dbReference type="EMBL" id="QRDX01000002">
    <property type="protein sequence ID" value="RED49403.1"/>
    <property type="molecule type" value="Genomic_DNA"/>
</dbReference>
<gene>
    <name evidence="2" type="ORF">DFQ02_102175</name>
</gene>
<dbReference type="AlphaFoldDB" id="A0A3D9HIW7"/>
<dbReference type="RefSeq" id="WP_116039829.1">
    <property type="nucleotide sequence ID" value="NZ_QRDX01000002.1"/>
</dbReference>
<keyword evidence="1" id="KW-1133">Transmembrane helix</keyword>
<sequence length="359" mass="41218">MTRNSTIICKNCENTFEKCFKFCPHCGQQAKDNLTVGVLFYNTISNYFSFDARFFKSFLPLMLKPGYLAKKFVGGKRLLYLHPAQLYLFISVIFFFLMSTLIVRENVQNIDKALKNAAVEPYVLDSLKTETTKVLDSVKIDSVLTPLNNISFKEINNDNVKVLDSLIKTEVEGGSVLQSDFGYNFRNVDSLVASGASDKEIYKVMGMEDNAGYLKRKFYAQTLKFLKQRNGGQIVQAAYDAIPVALFILLPIFALILKMLFYRKGTYAYHLVFSFYYFAFLFTVFSVILVVNTMIDIPGWIESLVILSTFFYLLVAVKQFYENGWLSSFIKTWLISFLYLSFVLPIAFLVLIFVGFLFY</sequence>
<feature type="transmembrane region" description="Helical" evidence="1">
    <location>
        <begin position="303"/>
        <end position="321"/>
    </location>
</feature>
<dbReference type="Proteomes" id="UP000256629">
    <property type="component" value="Unassembled WGS sequence"/>
</dbReference>